<accession>D8KAQ4</accession>
<dbReference type="HOGENOM" id="CLU_3120392_0_0_6"/>
<dbReference type="AlphaFoldDB" id="D8KAQ4"/>
<evidence type="ECO:0000313" key="1">
    <source>
        <dbReference type="EMBL" id="ADJ29481.1"/>
    </source>
</evidence>
<proteinExistence type="predicted"/>
<dbReference type="STRING" id="105559.Nwat_2715"/>
<name>D8KAQ4_NITWC</name>
<gene>
    <name evidence="1" type="ordered locus">Nwat_2715</name>
</gene>
<keyword evidence="2" id="KW-1185">Reference proteome</keyword>
<sequence length="50" mass="5527">MIPGFKLANPTIWCAYLLTLAPTENDFSATFQSRPVMLVVRAAVRRESGS</sequence>
<dbReference type="Proteomes" id="UP000000393">
    <property type="component" value="Chromosome"/>
</dbReference>
<organism evidence="1 2">
    <name type="scientific">Nitrosococcus watsoni (strain C-113)</name>
    <dbReference type="NCBI Taxonomy" id="105559"/>
    <lineage>
        <taxon>Bacteria</taxon>
        <taxon>Pseudomonadati</taxon>
        <taxon>Pseudomonadota</taxon>
        <taxon>Gammaproteobacteria</taxon>
        <taxon>Chromatiales</taxon>
        <taxon>Chromatiaceae</taxon>
        <taxon>Nitrosococcus</taxon>
    </lineage>
</organism>
<protein>
    <submittedName>
        <fullName evidence="1">Uncharacterized protein</fullName>
    </submittedName>
</protein>
<dbReference type="KEGG" id="nwa:Nwat_2715"/>
<evidence type="ECO:0000313" key="2">
    <source>
        <dbReference type="Proteomes" id="UP000000393"/>
    </source>
</evidence>
<dbReference type="EMBL" id="CP002086">
    <property type="protein sequence ID" value="ADJ29481.1"/>
    <property type="molecule type" value="Genomic_DNA"/>
</dbReference>
<reference evidence="1 2" key="1">
    <citation type="submission" date="2010-06" db="EMBL/GenBank/DDBJ databases">
        <title>Complete sequence of chromosome of Nitrosococcus watsoni C-113.</title>
        <authorList>
            <consortium name="US DOE Joint Genome Institute"/>
            <person name="Lucas S."/>
            <person name="Copeland A."/>
            <person name="Lapidus A."/>
            <person name="Cheng J.-F."/>
            <person name="Bruce D."/>
            <person name="Goodwin L."/>
            <person name="Pitluck S."/>
            <person name="Malfatti S.A."/>
            <person name="Chain P.S.G."/>
            <person name="Land M."/>
            <person name="Hauser L."/>
            <person name="Kyrpides N."/>
            <person name="Ivanova N."/>
            <person name="Cambell M.A."/>
            <person name="Heidelberg J.F."/>
            <person name="Klotz M.G."/>
            <person name="Woyke T."/>
        </authorList>
    </citation>
    <scope>NUCLEOTIDE SEQUENCE [LARGE SCALE GENOMIC DNA]</scope>
    <source>
        <strain evidence="1 2">C-113</strain>
    </source>
</reference>